<reference evidence="1 2" key="1">
    <citation type="submission" date="2019-02" db="EMBL/GenBank/DDBJ databases">
        <title>The competitiveness to form nodules shapes the capacities of Rhizobium leguminosarum sv viciae communities to promote symbiosis with specific hosts.</title>
        <authorList>
            <person name="Boivin S."/>
            <person name="Lepetit M."/>
        </authorList>
    </citation>
    <scope>NUCLEOTIDE SEQUENCE [LARGE SCALE GENOMIC DNA]</scope>
    <source>
        <strain evidence="1 2">SPF4F3</strain>
    </source>
</reference>
<dbReference type="EMBL" id="SJLU01000035">
    <property type="protein sequence ID" value="TBX85077.1"/>
    <property type="molecule type" value="Genomic_DNA"/>
</dbReference>
<name>A0A8G2IQS0_RHILV</name>
<proteinExistence type="predicted"/>
<sequence length="89" mass="9946">MEVRALGVVNIALTIDNHHGEHKMTPGLHIGSPAPSIKAQDLLRGDPIWAFQPGKIYIREFFVTSHGPCVPARARLVHVQKKYRDTLPE</sequence>
<gene>
    <name evidence="1" type="ORF">E0H31_35450</name>
</gene>
<comment type="caution">
    <text evidence="1">The sequence shown here is derived from an EMBL/GenBank/DDBJ whole genome shotgun (WGS) entry which is preliminary data.</text>
</comment>
<organism evidence="1 2">
    <name type="scientific">Rhizobium leguminosarum bv. viciae</name>
    <dbReference type="NCBI Taxonomy" id="387"/>
    <lineage>
        <taxon>Bacteria</taxon>
        <taxon>Pseudomonadati</taxon>
        <taxon>Pseudomonadota</taxon>
        <taxon>Alphaproteobacteria</taxon>
        <taxon>Hyphomicrobiales</taxon>
        <taxon>Rhizobiaceae</taxon>
        <taxon>Rhizobium/Agrobacterium group</taxon>
        <taxon>Rhizobium</taxon>
    </lineage>
</organism>
<evidence type="ECO:0000313" key="2">
    <source>
        <dbReference type="Proteomes" id="UP000291866"/>
    </source>
</evidence>
<dbReference type="Proteomes" id="UP000291866">
    <property type="component" value="Unassembled WGS sequence"/>
</dbReference>
<protein>
    <submittedName>
        <fullName evidence="1">Uncharacterized protein</fullName>
    </submittedName>
</protein>
<dbReference type="RefSeq" id="WP_131602556.1">
    <property type="nucleotide sequence ID" value="NZ_SJLU01000035.1"/>
</dbReference>
<accession>A0A8G2IQS0</accession>
<dbReference type="AlphaFoldDB" id="A0A8G2IQS0"/>
<evidence type="ECO:0000313" key="1">
    <source>
        <dbReference type="EMBL" id="TBX85077.1"/>
    </source>
</evidence>